<feature type="transmembrane region" description="Helical" evidence="1">
    <location>
        <begin position="404"/>
        <end position="426"/>
    </location>
</feature>
<keyword evidence="1" id="KW-0812">Transmembrane</keyword>
<dbReference type="InterPro" id="IPR018674">
    <property type="entry name" value="DUF2142_membrane"/>
</dbReference>
<dbReference type="EMBL" id="BAAAQY010000009">
    <property type="protein sequence ID" value="GAA2242118.1"/>
    <property type="molecule type" value="Genomic_DNA"/>
</dbReference>
<evidence type="ECO:0008006" key="4">
    <source>
        <dbReference type="Google" id="ProtNLM"/>
    </source>
</evidence>
<keyword evidence="3" id="KW-1185">Reference proteome</keyword>
<feature type="transmembrane region" description="Helical" evidence="1">
    <location>
        <begin position="170"/>
        <end position="188"/>
    </location>
</feature>
<sequence>MTVAPAPHTTQGRRSVLRALLLPWLLLAVLGTLWALATPLSGSPDEPAHVIKAASVVRGQLLPSEMLATGGVVEVPAAVAHENVLGCFAFHPDVDASCAPAFEGDPAELVETTTSASLYNPLYYWVVGWPSLLAPDTAGIYGMRIVSAVLCAGFLAAAFWMIAGWARSRVPALGALVAVTPLVLYLSATVNPNAVEFTAGLALFTAMLGIVLHPSPDRLVPRLVLIVVAATLVSNARGISPLWVALLLVLPLVLLRAREVLALLRRPVVIAAIALVVAGAAVSAWWTLSSNSLGTAPSSGPDVAPPNEGVGLSPLQGFVGQFGDLYNQLRQMIGVLGWLDTTLHPVVYLVYYALFAVVAVAVVLFVRGRALVFTALLAAAFLLLPPLIQSFYITRGGYIWQGRYTLVLLVSLLVGAAAVVAASPRFAAWLERPRAPRILAVVSWAMAAGWVFATVFAFATGLRRVTAGYTAGWGEMLDAAAWQPPLGAVTLLVLYALAAAGFAVAVLLGVSPTRAHAITPARSVRG</sequence>
<proteinExistence type="predicted"/>
<organism evidence="2 3">
    <name type="scientific">Herbiconiux moechotypicola</name>
    <dbReference type="NCBI Taxonomy" id="637393"/>
    <lineage>
        <taxon>Bacteria</taxon>
        <taxon>Bacillati</taxon>
        <taxon>Actinomycetota</taxon>
        <taxon>Actinomycetes</taxon>
        <taxon>Micrococcales</taxon>
        <taxon>Microbacteriaceae</taxon>
        <taxon>Herbiconiux</taxon>
    </lineage>
</organism>
<feature type="transmembrane region" description="Helical" evidence="1">
    <location>
        <begin position="141"/>
        <end position="163"/>
    </location>
</feature>
<feature type="transmembrane region" description="Helical" evidence="1">
    <location>
        <begin position="194"/>
        <end position="212"/>
    </location>
</feature>
<feature type="transmembrane region" description="Helical" evidence="1">
    <location>
        <begin position="268"/>
        <end position="288"/>
    </location>
</feature>
<dbReference type="Pfam" id="PF09913">
    <property type="entry name" value="DUF2142"/>
    <property type="match status" value="1"/>
</dbReference>
<name>A0ABN3DUV6_9MICO</name>
<comment type="caution">
    <text evidence="2">The sequence shown here is derived from an EMBL/GenBank/DDBJ whole genome shotgun (WGS) entry which is preliminary data.</text>
</comment>
<protein>
    <recommendedName>
        <fullName evidence="4">DUF2142 domain-containing protein</fullName>
    </recommendedName>
</protein>
<accession>A0ABN3DUV6</accession>
<keyword evidence="1" id="KW-0472">Membrane</keyword>
<dbReference type="Proteomes" id="UP001500929">
    <property type="component" value="Unassembled WGS sequence"/>
</dbReference>
<evidence type="ECO:0000256" key="1">
    <source>
        <dbReference type="SAM" id="Phobius"/>
    </source>
</evidence>
<feature type="transmembrane region" description="Helical" evidence="1">
    <location>
        <begin position="219"/>
        <end position="236"/>
    </location>
</feature>
<evidence type="ECO:0000313" key="2">
    <source>
        <dbReference type="EMBL" id="GAA2242118.1"/>
    </source>
</evidence>
<keyword evidence="1" id="KW-1133">Transmembrane helix</keyword>
<evidence type="ECO:0000313" key="3">
    <source>
        <dbReference type="Proteomes" id="UP001500929"/>
    </source>
</evidence>
<reference evidence="2 3" key="1">
    <citation type="journal article" date="2019" name="Int. J. Syst. Evol. Microbiol.">
        <title>The Global Catalogue of Microorganisms (GCM) 10K type strain sequencing project: providing services to taxonomists for standard genome sequencing and annotation.</title>
        <authorList>
            <consortium name="The Broad Institute Genomics Platform"/>
            <consortium name="The Broad Institute Genome Sequencing Center for Infectious Disease"/>
            <person name="Wu L."/>
            <person name="Ma J."/>
        </authorList>
    </citation>
    <scope>NUCLEOTIDE SEQUENCE [LARGE SCALE GENOMIC DNA]</scope>
    <source>
        <strain evidence="2 3">JCM 16117</strain>
    </source>
</reference>
<dbReference type="RefSeq" id="WP_259480463.1">
    <property type="nucleotide sequence ID" value="NZ_BAAAQY010000009.1"/>
</dbReference>
<feature type="transmembrane region" description="Helical" evidence="1">
    <location>
        <begin position="486"/>
        <end position="510"/>
    </location>
</feature>
<feature type="transmembrane region" description="Helical" evidence="1">
    <location>
        <begin position="438"/>
        <end position="459"/>
    </location>
</feature>
<feature type="transmembrane region" description="Helical" evidence="1">
    <location>
        <begin position="371"/>
        <end position="392"/>
    </location>
</feature>
<feature type="transmembrane region" description="Helical" evidence="1">
    <location>
        <begin position="242"/>
        <end position="261"/>
    </location>
</feature>
<gene>
    <name evidence="2" type="ORF">GCM10009851_29310</name>
</gene>
<feature type="transmembrane region" description="Helical" evidence="1">
    <location>
        <begin position="346"/>
        <end position="366"/>
    </location>
</feature>